<dbReference type="CDD" id="cd03180">
    <property type="entry name" value="GST_C_2"/>
    <property type="match status" value="1"/>
</dbReference>
<dbReference type="FunFam" id="3.40.30.10:FF:000039">
    <property type="entry name" value="Glutathione S-transferase domain"/>
    <property type="match status" value="1"/>
</dbReference>
<name>A0A160TUI2_9ZZZZ</name>
<dbReference type="CDD" id="cd03047">
    <property type="entry name" value="GST_N_2"/>
    <property type="match status" value="1"/>
</dbReference>
<dbReference type="SUPFAM" id="SSF47616">
    <property type="entry name" value="GST C-terminal domain-like"/>
    <property type="match status" value="1"/>
</dbReference>
<dbReference type="SFLD" id="SFLDG01150">
    <property type="entry name" value="Main.1:_Beta-like"/>
    <property type="match status" value="1"/>
</dbReference>
<evidence type="ECO:0000256" key="1">
    <source>
        <dbReference type="ARBA" id="ARBA00022679"/>
    </source>
</evidence>
<dbReference type="InterPro" id="IPR010987">
    <property type="entry name" value="Glutathione-S-Trfase_C-like"/>
</dbReference>
<feature type="domain" description="GST N-terminal" evidence="2">
    <location>
        <begin position="1"/>
        <end position="81"/>
    </location>
</feature>
<dbReference type="SFLD" id="SFLDS00019">
    <property type="entry name" value="Glutathione_Transferase_(cytos"/>
    <property type="match status" value="1"/>
</dbReference>
<dbReference type="Pfam" id="PF13409">
    <property type="entry name" value="GST_N_2"/>
    <property type="match status" value="1"/>
</dbReference>
<reference evidence="4" key="1">
    <citation type="submission" date="2015-10" db="EMBL/GenBank/DDBJ databases">
        <authorList>
            <person name="Gilbert D.G."/>
        </authorList>
    </citation>
    <scope>NUCLEOTIDE SEQUENCE</scope>
</reference>
<dbReference type="PANTHER" id="PTHR44051">
    <property type="entry name" value="GLUTATHIONE S-TRANSFERASE-RELATED"/>
    <property type="match status" value="1"/>
</dbReference>
<evidence type="ECO:0000259" key="2">
    <source>
        <dbReference type="PROSITE" id="PS50404"/>
    </source>
</evidence>
<organism evidence="4">
    <name type="scientific">hydrothermal vent metagenome</name>
    <dbReference type="NCBI Taxonomy" id="652676"/>
    <lineage>
        <taxon>unclassified sequences</taxon>
        <taxon>metagenomes</taxon>
        <taxon>ecological metagenomes</taxon>
    </lineage>
</organism>
<sequence>MLKILGRNNSSNVQKVLWALGELDLEYTRDDIGGPFGGNREADYLVMNPNGLVPTLVDGDTVLWESNVIVRYLARKYAPNSLLPDSLTDLARAEQWMDWQQTVVAPAHFPVFWGLIRTAPEDRDLDAIKSGRDRFEQVMTILDHHLSDSAFVGGESLSIADIPVGIMVYRWFTLDIERMELPSLHRWYRRLTDRPAYKDNVMIELT</sequence>
<dbReference type="SUPFAM" id="SSF52833">
    <property type="entry name" value="Thioredoxin-like"/>
    <property type="match status" value="1"/>
</dbReference>
<dbReference type="SFLD" id="SFLDG00358">
    <property type="entry name" value="Main_(cytGST)"/>
    <property type="match status" value="1"/>
</dbReference>
<dbReference type="AlphaFoldDB" id="A0A160TUI2"/>
<gene>
    <name evidence="4" type="ORF">MGWOODY_XGa1925</name>
</gene>
<dbReference type="InterPro" id="IPR040079">
    <property type="entry name" value="Glutathione_S-Trfase"/>
</dbReference>
<dbReference type="EMBL" id="CZRL01000106">
    <property type="protein sequence ID" value="CUS54935.1"/>
    <property type="molecule type" value="Genomic_DNA"/>
</dbReference>
<dbReference type="PANTHER" id="PTHR44051:SF19">
    <property type="entry name" value="DISULFIDE-BOND OXIDOREDUCTASE YFCG"/>
    <property type="match status" value="1"/>
</dbReference>
<keyword evidence="1 4" id="KW-0808">Transferase</keyword>
<dbReference type="InterPro" id="IPR036249">
    <property type="entry name" value="Thioredoxin-like_sf"/>
</dbReference>
<accession>A0A160TUI2</accession>
<dbReference type="InterPro" id="IPR004045">
    <property type="entry name" value="Glutathione_S-Trfase_N"/>
</dbReference>
<proteinExistence type="predicted"/>
<dbReference type="Gene3D" id="3.40.30.10">
    <property type="entry name" value="Glutaredoxin"/>
    <property type="match status" value="1"/>
</dbReference>
<dbReference type="GO" id="GO:0016740">
    <property type="term" value="F:transferase activity"/>
    <property type="evidence" value="ECO:0007669"/>
    <property type="project" value="UniProtKB-KW"/>
</dbReference>
<dbReference type="PROSITE" id="PS50405">
    <property type="entry name" value="GST_CTER"/>
    <property type="match status" value="1"/>
</dbReference>
<dbReference type="InterPro" id="IPR036282">
    <property type="entry name" value="Glutathione-S-Trfase_C_sf"/>
</dbReference>
<dbReference type="PROSITE" id="PS50404">
    <property type="entry name" value="GST_NTER"/>
    <property type="match status" value="1"/>
</dbReference>
<dbReference type="Gene3D" id="1.20.1050.10">
    <property type="match status" value="1"/>
</dbReference>
<feature type="domain" description="GST C-terminal" evidence="3">
    <location>
        <begin position="86"/>
        <end position="206"/>
    </location>
</feature>
<protein>
    <submittedName>
        <fullName evidence="4">Uncharacterized glutathione S-transferase-like protein</fullName>
    </submittedName>
</protein>
<evidence type="ECO:0000259" key="3">
    <source>
        <dbReference type="PROSITE" id="PS50405"/>
    </source>
</evidence>
<evidence type="ECO:0000313" key="4">
    <source>
        <dbReference type="EMBL" id="CUS54935.1"/>
    </source>
</evidence>
<dbReference type="Pfam" id="PF13410">
    <property type="entry name" value="GST_C_2"/>
    <property type="match status" value="1"/>
</dbReference>